<dbReference type="CDD" id="cd01130">
    <property type="entry name" value="VirB11-like_ATPase"/>
    <property type="match status" value="1"/>
</dbReference>
<gene>
    <name evidence="4" type="ORF">SAMN05518683_11156</name>
</gene>
<evidence type="ECO:0000313" key="4">
    <source>
        <dbReference type="EMBL" id="SFP85457.1"/>
    </source>
</evidence>
<accession>A0A1I5TS77</accession>
<evidence type="ECO:0000259" key="3">
    <source>
        <dbReference type="Pfam" id="PF00437"/>
    </source>
</evidence>
<dbReference type="AlphaFoldDB" id="A0A1I5TS77"/>
<dbReference type="InterPro" id="IPR001482">
    <property type="entry name" value="T2SS/T4SS_dom"/>
</dbReference>
<dbReference type="Gene3D" id="3.30.450.380">
    <property type="match status" value="1"/>
</dbReference>
<dbReference type="SUPFAM" id="SSF52540">
    <property type="entry name" value="P-loop containing nucleoside triphosphate hydrolases"/>
    <property type="match status" value="1"/>
</dbReference>
<proteinExistence type="inferred from homology"/>
<organism evidence="4 5">
    <name type="scientific">Salibacterium halotolerans</name>
    <dbReference type="NCBI Taxonomy" id="1884432"/>
    <lineage>
        <taxon>Bacteria</taxon>
        <taxon>Bacillati</taxon>
        <taxon>Bacillota</taxon>
        <taxon>Bacilli</taxon>
        <taxon>Bacillales</taxon>
        <taxon>Bacillaceae</taxon>
    </lineage>
</organism>
<dbReference type="Pfam" id="PF00437">
    <property type="entry name" value="T2SSE"/>
    <property type="match status" value="1"/>
</dbReference>
<dbReference type="Proteomes" id="UP000198892">
    <property type="component" value="Unassembled WGS sequence"/>
</dbReference>
<dbReference type="GO" id="GO:0016887">
    <property type="term" value="F:ATP hydrolysis activity"/>
    <property type="evidence" value="ECO:0007669"/>
    <property type="project" value="InterPro"/>
</dbReference>
<dbReference type="EMBL" id="FOXD01000011">
    <property type="protein sequence ID" value="SFP85457.1"/>
    <property type="molecule type" value="Genomic_DNA"/>
</dbReference>
<dbReference type="OrthoDB" id="9810761at2"/>
<dbReference type="RefSeq" id="WP_093337420.1">
    <property type="nucleotide sequence ID" value="NZ_FOXD01000011.1"/>
</dbReference>
<keyword evidence="5" id="KW-1185">Reference proteome</keyword>
<evidence type="ECO:0000256" key="1">
    <source>
        <dbReference type="ARBA" id="ARBA00006611"/>
    </source>
</evidence>
<comment type="similarity">
    <text evidence="1">Belongs to the GSP E family.</text>
</comment>
<evidence type="ECO:0000313" key="5">
    <source>
        <dbReference type="Proteomes" id="UP000198892"/>
    </source>
</evidence>
<dbReference type="InterPro" id="IPR050921">
    <property type="entry name" value="T4SS_GSP_E_ATPase"/>
</dbReference>
<dbReference type="PANTHER" id="PTHR30486">
    <property type="entry name" value="TWITCHING MOTILITY PROTEIN PILT"/>
    <property type="match status" value="1"/>
</dbReference>
<name>A0A1I5TS77_9BACI</name>
<dbReference type="Gene3D" id="3.40.50.300">
    <property type="entry name" value="P-loop containing nucleotide triphosphate hydrolases"/>
    <property type="match status" value="1"/>
</dbReference>
<reference evidence="5" key="1">
    <citation type="submission" date="2016-10" db="EMBL/GenBank/DDBJ databases">
        <authorList>
            <person name="Varghese N."/>
            <person name="Submissions S."/>
        </authorList>
    </citation>
    <scope>NUCLEOTIDE SEQUENCE [LARGE SCALE GENOMIC DNA]</scope>
    <source>
        <strain evidence="5">S7</strain>
    </source>
</reference>
<feature type="compositionally biased region" description="Basic and acidic residues" evidence="2">
    <location>
        <begin position="413"/>
        <end position="423"/>
    </location>
</feature>
<dbReference type="STRING" id="1884432.SAMN05518683_11156"/>
<feature type="region of interest" description="Disordered" evidence="2">
    <location>
        <begin position="1"/>
        <end position="24"/>
    </location>
</feature>
<feature type="region of interest" description="Disordered" evidence="2">
    <location>
        <begin position="413"/>
        <end position="435"/>
    </location>
</feature>
<feature type="domain" description="Bacterial type II secretion system protein E" evidence="3">
    <location>
        <begin position="95"/>
        <end position="386"/>
    </location>
</feature>
<protein>
    <submittedName>
        <fullName evidence="4">Pilus assembly protein CpaF</fullName>
    </submittedName>
</protein>
<dbReference type="InterPro" id="IPR027417">
    <property type="entry name" value="P-loop_NTPase"/>
</dbReference>
<evidence type="ECO:0000256" key="2">
    <source>
        <dbReference type="SAM" id="MobiDB-lite"/>
    </source>
</evidence>
<sequence length="459" mass="52049">MSIEEAIKQKQHQEERYDASEQYKEERMHELKQTIREKLMKENNQNNRLLLEPEKLSASIWSNLEKETDHAFRDLLLSNYEKRTVAEDIQQQLVGFGVIDPLIKRSDITEIMVNGTEEIFIEKQGVLERALDEDGHEISFNSEQEVMNIIEKIVAPINRKVDESDPIVDARLPDGSRVNIVIRPISLDGPIITIRKFPERPFTMAELVSFGALDKETSAFLEQLVRAKYNIVISGGTGSGKTTFLNALSASIPNRERIITVEDSAELKLNQIDNLVRMETRPPNIEEKGEVSMRELVRTALRMRPDRIVVGEVRGGEALDMLQAMNTGHDGSLTTGHANSADDMLSRLETMVLMSGLELPIPAIRRQIASSVELIVQLGRLRDGSRKVLQITEVKNLENNEIQTKDILKWEMDPKQSTREKLEGSLQPTGEEISQTEKWEGAGFSKYRMKNIPIVRGAL</sequence>
<dbReference type="PANTHER" id="PTHR30486:SF15">
    <property type="entry name" value="TYPE II_IV SECRETION SYSTEM ATPASE"/>
    <property type="match status" value="1"/>
</dbReference>